<keyword evidence="3" id="KW-1185">Reference proteome</keyword>
<dbReference type="PANTHER" id="PTHR38926:SF81">
    <property type="entry name" value="F-BOX DOMAIN-CONTAINING PROTEIN"/>
    <property type="match status" value="1"/>
</dbReference>
<sequence length="277" mass="31427">MEEVSTPGTWDDLTPDLLTLIFTLIPICDRVLNIPLVCKSWAQAIADPFCWQQVDLYRDDRRLRHTNLADKREIMVRKLVPRGSGSLDTLCVYGLQSLSIFNLIAENASCLQTLRIPESDIREPIVQQTAARLSTVTVLNVSKCKLLDAPGLALIGNNCRMLEELHRRMYLHLLDVVPRIYEDEAMAIASTMRNLKLLDIGGHSINTEGVLMILGACSKLRVLCMWRCFNVQAQNLGLTKNRFPKLAVWGPQPTDSFILVGYHPWEPFLMYDFDAQL</sequence>
<dbReference type="Gene3D" id="1.20.1280.50">
    <property type="match status" value="1"/>
</dbReference>
<evidence type="ECO:0000313" key="3">
    <source>
        <dbReference type="Proteomes" id="UP001293593"/>
    </source>
</evidence>
<reference evidence="2" key="1">
    <citation type="submission" date="2023-10" db="EMBL/GenBank/DDBJ databases">
        <title>Chromosome-level genome of the transformable northern wattle, Acacia crassicarpa.</title>
        <authorList>
            <person name="Massaro I."/>
            <person name="Sinha N.R."/>
            <person name="Poethig S."/>
            <person name="Leichty A.R."/>
        </authorList>
    </citation>
    <scope>NUCLEOTIDE SEQUENCE</scope>
    <source>
        <strain evidence="2">Acra3RX</strain>
        <tissue evidence="2">Leaf</tissue>
    </source>
</reference>
<evidence type="ECO:0000313" key="2">
    <source>
        <dbReference type="EMBL" id="KAK4285466.1"/>
    </source>
</evidence>
<gene>
    <name evidence="2" type="ORF">QN277_002160</name>
</gene>
<organism evidence="2 3">
    <name type="scientific">Acacia crassicarpa</name>
    <name type="common">northern wattle</name>
    <dbReference type="NCBI Taxonomy" id="499986"/>
    <lineage>
        <taxon>Eukaryota</taxon>
        <taxon>Viridiplantae</taxon>
        <taxon>Streptophyta</taxon>
        <taxon>Embryophyta</taxon>
        <taxon>Tracheophyta</taxon>
        <taxon>Spermatophyta</taxon>
        <taxon>Magnoliopsida</taxon>
        <taxon>eudicotyledons</taxon>
        <taxon>Gunneridae</taxon>
        <taxon>Pentapetalae</taxon>
        <taxon>rosids</taxon>
        <taxon>fabids</taxon>
        <taxon>Fabales</taxon>
        <taxon>Fabaceae</taxon>
        <taxon>Caesalpinioideae</taxon>
        <taxon>mimosoid clade</taxon>
        <taxon>Acacieae</taxon>
        <taxon>Acacia</taxon>
    </lineage>
</organism>
<comment type="caution">
    <text evidence="2">The sequence shown here is derived from an EMBL/GenBank/DDBJ whole genome shotgun (WGS) entry which is preliminary data.</text>
</comment>
<name>A0AAE1NB48_9FABA</name>
<dbReference type="SUPFAM" id="SSF81383">
    <property type="entry name" value="F-box domain"/>
    <property type="match status" value="1"/>
</dbReference>
<dbReference type="Proteomes" id="UP001293593">
    <property type="component" value="Unassembled WGS sequence"/>
</dbReference>
<dbReference type="InterPro" id="IPR036047">
    <property type="entry name" value="F-box-like_dom_sf"/>
</dbReference>
<accession>A0AAE1NB48</accession>
<dbReference type="EMBL" id="JAWXYG010000001">
    <property type="protein sequence ID" value="KAK4285466.1"/>
    <property type="molecule type" value="Genomic_DNA"/>
</dbReference>
<dbReference type="AlphaFoldDB" id="A0AAE1NB48"/>
<feature type="domain" description="F-box" evidence="1">
    <location>
        <begin position="10"/>
        <end position="52"/>
    </location>
</feature>
<dbReference type="Pfam" id="PF00646">
    <property type="entry name" value="F-box"/>
    <property type="match status" value="1"/>
</dbReference>
<protein>
    <recommendedName>
        <fullName evidence="1">F-box domain-containing protein</fullName>
    </recommendedName>
</protein>
<dbReference type="InterPro" id="IPR032675">
    <property type="entry name" value="LRR_dom_sf"/>
</dbReference>
<dbReference type="PANTHER" id="PTHR38926">
    <property type="entry name" value="F-BOX DOMAIN CONTAINING PROTEIN, EXPRESSED"/>
    <property type="match status" value="1"/>
</dbReference>
<evidence type="ECO:0000259" key="1">
    <source>
        <dbReference type="Pfam" id="PF00646"/>
    </source>
</evidence>
<proteinExistence type="predicted"/>
<dbReference type="Gene3D" id="3.80.10.10">
    <property type="entry name" value="Ribonuclease Inhibitor"/>
    <property type="match status" value="2"/>
</dbReference>
<dbReference type="InterPro" id="IPR001810">
    <property type="entry name" value="F-box_dom"/>
</dbReference>
<dbReference type="SUPFAM" id="SSF52047">
    <property type="entry name" value="RNI-like"/>
    <property type="match status" value="1"/>
</dbReference>